<dbReference type="Proteomes" id="UP000264719">
    <property type="component" value="Unassembled WGS sequence"/>
</dbReference>
<keyword evidence="1" id="KW-1133">Transmembrane helix</keyword>
<keyword evidence="1" id="KW-0812">Transmembrane</keyword>
<evidence type="ECO:0000313" key="2">
    <source>
        <dbReference type="EMBL" id="HAR51916.1"/>
    </source>
</evidence>
<gene>
    <name evidence="2" type="ORF">DCS45_08585</name>
</gene>
<feature type="transmembrane region" description="Helical" evidence="1">
    <location>
        <begin position="51"/>
        <end position="66"/>
    </location>
</feature>
<sequence length="73" mass="7864">MTQDSRRTAPHRLIGLAATAIFAVFAGNIILAKISAEMGLSMPRLPARTEFALLLAATGLGVLFLIKEERRKG</sequence>
<dbReference type="EMBL" id="DMVW01000086">
    <property type="protein sequence ID" value="HAR51916.1"/>
    <property type="molecule type" value="Genomic_DNA"/>
</dbReference>
<accession>A0A348WBK4</accession>
<comment type="caution">
    <text evidence="2">The sequence shown here is derived from an EMBL/GenBank/DDBJ whole genome shotgun (WGS) entry which is preliminary data.</text>
</comment>
<reference evidence="2 3" key="1">
    <citation type="journal article" date="2018" name="Nat. Biotechnol.">
        <title>A standardized bacterial taxonomy based on genome phylogeny substantially revises the tree of life.</title>
        <authorList>
            <person name="Parks D.H."/>
            <person name="Chuvochina M."/>
            <person name="Waite D.W."/>
            <person name="Rinke C."/>
            <person name="Skarshewski A."/>
            <person name="Chaumeil P.A."/>
            <person name="Hugenholtz P."/>
        </authorList>
    </citation>
    <scope>NUCLEOTIDE SEQUENCE [LARGE SCALE GENOMIC DNA]</scope>
    <source>
        <strain evidence="2">UBA9169</strain>
    </source>
</reference>
<evidence type="ECO:0000256" key="1">
    <source>
        <dbReference type="SAM" id="Phobius"/>
    </source>
</evidence>
<evidence type="ECO:0000313" key="3">
    <source>
        <dbReference type="Proteomes" id="UP000264719"/>
    </source>
</evidence>
<organism evidence="2 3">
    <name type="scientific">Roseovarius nubinhibens</name>
    <dbReference type="NCBI Taxonomy" id="314263"/>
    <lineage>
        <taxon>Bacteria</taxon>
        <taxon>Pseudomonadati</taxon>
        <taxon>Pseudomonadota</taxon>
        <taxon>Alphaproteobacteria</taxon>
        <taxon>Rhodobacterales</taxon>
        <taxon>Roseobacteraceae</taxon>
        <taxon>Roseovarius</taxon>
    </lineage>
</organism>
<proteinExistence type="predicted"/>
<keyword evidence="1" id="KW-0472">Membrane</keyword>
<dbReference type="AlphaFoldDB" id="A0A348WBK4"/>
<dbReference type="RefSeq" id="WP_286907881.1">
    <property type="nucleotide sequence ID" value="NZ_CAXAXR010000002.1"/>
</dbReference>
<protein>
    <submittedName>
        <fullName evidence="2">Uncharacterized protein</fullName>
    </submittedName>
</protein>
<name>A0A348WBK4_9RHOB</name>
<feature type="transmembrane region" description="Helical" evidence="1">
    <location>
        <begin position="12"/>
        <end position="31"/>
    </location>
</feature>